<protein>
    <recommendedName>
        <fullName evidence="4">NADP-dependent oxidoreductase domain-containing protein</fullName>
    </recommendedName>
</protein>
<evidence type="ECO:0000313" key="6">
    <source>
        <dbReference type="Proteomes" id="UP001470230"/>
    </source>
</evidence>
<evidence type="ECO:0000259" key="4">
    <source>
        <dbReference type="Pfam" id="PF00248"/>
    </source>
</evidence>
<dbReference type="EMBL" id="JAPFFF010000005">
    <property type="protein sequence ID" value="KAK8890662.1"/>
    <property type="molecule type" value="Genomic_DNA"/>
</dbReference>
<gene>
    <name evidence="5" type="ORF">M9Y10_035446</name>
</gene>
<dbReference type="Proteomes" id="UP001470230">
    <property type="component" value="Unassembled WGS sequence"/>
</dbReference>
<accession>A0ABR2KHS9</accession>
<keyword evidence="2" id="KW-0521">NADP</keyword>
<comment type="caution">
    <text evidence="5">The sequence shown here is derived from an EMBL/GenBank/DDBJ whole genome shotgun (WGS) entry which is preliminary data.</text>
</comment>
<dbReference type="Pfam" id="PF00248">
    <property type="entry name" value="Aldo_ket_red"/>
    <property type="match status" value="1"/>
</dbReference>
<dbReference type="PANTHER" id="PTHR43827:SF3">
    <property type="entry name" value="NADP-DEPENDENT OXIDOREDUCTASE DOMAIN-CONTAINING PROTEIN"/>
    <property type="match status" value="1"/>
</dbReference>
<dbReference type="PANTHER" id="PTHR43827">
    <property type="entry name" value="2,5-DIKETO-D-GLUCONIC ACID REDUCTASE"/>
    <property type="match status" value="1"/>
</dbReference>
<sequence length="124" mass="14507">MLFKLNFILTLHSKNYKKDSSHMEQPSWDDPTLMNQDVFTRLTKKYHKSNAQIILRWHVQKGFITITGATIPEFITANIDIFDFSLTDKEMAEIAKLDNTKRFVDLNDDEYEKLAASITSFDQE</sequence>
<evidence type="ECO:0000256" key="2">
    <source>
        <dbReference type="ARBA" id="ARBA00022857"/>
    </source>
</evidence>
<keyword evidence="3" id="KW-0560">Oxidoreductase</keyword>
<evidence type="ECO:0000313" key="5">
    <source>
        <dbReference type="EMBL" id="KAK8890662.1"/>
    </source>
</evidence>
<proteinExistence type="inferred from homology"/>
<dbReference type="InterPro" id="IPR036812">
    <property type="entry name" value="NAD(P)_OxRdtase_dom_sf"/>
</dbReference>
<organism evidence="5 6">
    <name type="scientific">Tritrichomonas musculus</name>
    <dbReference type="NCBI Taxonomy" id="1915356"/>
    <lineage>
        <taxon>Eukaryota</taxon>
        <taxon>Metamonada</taxon>
        <taxon>Parabasalia</taxon>
        <taxon>Tritrichomonadida</taxon>
        <taxon>Tritrichomonadidae</taxon>
        <taxon>Tritrichomonas</taxon>
    </lineage>
</organism>
<dbReference type="SUPFAM" id="SSF51430">
    <property type="entry name" value="NAD(P)-linked oxidoreductase"/>
    <property type="match status" value="1"/>
</dbReference>
<evidence type="ECO:0000256" key="3">
    <source>
        <dbReference type="ARBA" id="ARBA00023002"/>
    </source>
</evidence>
<evidence type="ECO:0000256" key="1">
    <source>
        <dbReference type="ARBA" id="ARBA00007905"/>
    </source>
</evidence>
<feature type="domain" description="NADP-dependent oxidoreductase" evidence="4">
    <location>
        <begin position="32"/>
        <end position="98"/>
    </location>
</feature>
<dbReference type="InterPro" id="IPR020471">
    <property type="entry name" value="AKR"/>
</dbReference>
<name>A0ABR2KHS9_9EUKA</name>
<dbReference type="Gene3D" id="3.20.20.100">
    <property type="entry name" value="NADP-dependent oxidoreductase domain"/>
    <property type="match status" value="1"/>
</dbReference>
<keyword evidence="6" id="KW-1185">Reference proteome</keyword>
<comment type="similarity">
    <text evidence="1">Belongs to the aldo/keto reductase family.</text>
</comment>
<dbReference type="InterPro" id="IPR023210">
    <property type="entry name" value="NADP_OxRdtase_dom"/>
</dbReference>
<reference evidence="5 6" key="1">
    <citation type="submission" date="2024-04" db="EMBL/GenBank/DDBJ databases">
        <title>Tritrichomonas musculus Genome.</title>
        <authorList>
            <person name="Alves-Ferreira E."/>
            <person name="Grigg M."/>
            <person name="Lorenzi H."/>
            <person name="Galac M."/>
        </authorList>
    </citation>
    <scope>NUCLEOTIDE SEQUENCE [LARGE SCALE GENOMIC DNA]</scope>
    <source>
        <strain evidence="5 6">EAF2021</strain>
    </source>
</reference>